<proteinExistence type="predicted"/>
<keyword evidence="2" id="KW-1185">Reference proteome</keyword>
<sequence length="1066" mass="115012">MAESITESGQRAFTWTGPYGGGKSCAALLVGSLVAGTPEQRQVASEVVDAEFADAFRLAFPEDDNRWRILALTGRRADLHQELTRVAAETLNWKKNEAQNAAEDSNYLISQLEAEAGKCGGLLIIVDELGKFFEHATSSGGDVHILQDLAERAARSRANLVVVGILHQSFEQYAGRLGKTARDEWAKVQGRYQNVPFTAQSDEIAALVSRAVIADNVPAEAATLARETAVAISVRRPVDVEGMTAILTGAWPLHPVTSLLLGPVSRQRFAQNERSVFGFLSSSEPHGFQAHLISAPAKGADAWFGPDKLWDYLLASFGSALAVGPDGSRLTLAMEAVERAALRGPLCARLTKAAAMIEFFRNGTGLAVVDDVLRLCAIGETSAAVNEALKELVERAILIRQPRLGGYAIFAGSDFDLDDAIRSHTDRASVEALIDLPARLDVGPIAAKRHYFATGALRTLDVVLQHAQDVPIDPSHWAKSAAERLARRRRKSTGLIVLLTPDPTSVDAPIEEMAAALSDALELAGLTAAVALVSNADGLRANVDDLFALDRIEAAHPHLEGDRIARREVSARRSQIVDLTRADLIASLSSARWWMLGTRAEKLDGANVNVVASAVMDAAYPDSPIIRSELLNRDKPSTSAMAGLRALAHAMVGKATYEALDIKGFPAEKGLYLTVLGPSGLHREGADGIWGFADPSDTAEGKRLKPAWAIFENGRRFKLSELYDKWSSRPIGMKRGVMPVFALAFLLAHRDTVAVYVNGAYEAVIDDVFVDRMMQNPSSVELRRVVRSKKNEAFMMRLAMLLSSNSQKISAAPLPVASALYQRFKKLPLWTQRTTSLSAKAQRVRDIVLKANDPEALLFTDLTHALKEEVDPAVAVTSALLESEAAYPKMLADLTTRLARELGVDPETFAGLGPRAATASGVRADLRLDAFAVRAGAFAGGNGDIEGLASLLVHKPPRSWSDKEQEQAVFELAKLARRFREAEAFAAVKGRAPTASAISVVVGLDPEAAPVFHTFEVTNTELEDAEELASELIGRIRKSNLGATVELAALARVVERLSAEEKTEAS</sequence>
<dbReference type="Proteomes" id="UP000010792">
    <property type="component" value="Chromosome"/>
</dbReference>
<name>L0NCN5_9HYPH</name>
<keyword evidence="1" id="KW-0547">Nucleotide-binding</keyword>
<dbReference type="KEGG" id="rht:NT26_0363"/>
<reference evidence="1 2" key="1">
    <citation type="journal article" date="2013" name="Genome Biol. Evol.">
        <title>Life in an arsenic-containing gold mine: genome and physiology of the autotrophic arsenite-oxidizing bacterium rhizobium sp. NT-26.</title>
        <authorList>
            <person name="Andres J."/>
            <person name="Arsene-Ploetze F."/>
            <person name="Barbe V."/>
            <person name="Brochier-Armanet C."/>
            <person name="Cleiss-Arnold J."/>
            <person name="Coppee J.Y."/>
            <person name="Dillies M.A."/>
            <person name="Geist"/>
            <person name="L"/>
            <person name="Joublin A."/>
            <person name="Koechler S."/>
            <person name="Lassalle F."/>
            <person name="Marchal M."/>
            <person name="Medigue C."/>
            <person name="Muller D."/>
            <person name="Nesme X."/>
            <person name="Plewniak F."/>
            <person name="Proux C."/>
            <person name="Ramirez-Bahena M.H."/>
            <person name="Schenowitz C."/>
            <person name="Sismeiro O."/>
            <person name="Vallenet D."/>
            <person name="Santini J.M."/>
            <person name="Bertin P.N."/>
        </authorList>
    </citation>
    <scope>NUCLEOTIDE SEQUENCE [LARGE SCALE GENOMIC DNA]</scope>
    <source>
        <strain evidence="1 2">NT-26</strain>
    </source>
</reference>
<accession>L0NCN5</accession>
<organism evidence="1 2">
    <name type="scientific">Pseudorhizobium banfieldiae</name>
    <dbReference type="NCBI Taxonomy" id="1125847"/>
    <lineage>
        <taxon>Bacteria</taxon>
        <taxon>Pseudomonadati</taxon>
        <taxon>Pseudomonadota</taxon>
        <taxon>Alphaproteobacteria</taxon>
        <taxon>Hyphomicrobiales</taxon>
        <taxon>Rhizobiaceae</taxon>
        <taxon>Rhizobium/Agrobacterium group</taxon>
        <taxon>Pseudorhizobium</taxon>
    </lineage>
</organism>
<dbReference type="GO" id="GO:0005524">
    <property type="term" value="F:ATP binding"/>
    <property type="evidence" value="ECO:0007669"/>
    <property type="project" value="UniProtKB-KW"/>
</dbReference>
<dbReference type="AlphaFoldDB" id="L0NCN5"/>
<evidence type="ECO:0000313" key="1">
    <source>
        <dbReference type="EMBL" id="CCF18087.1"/>
    </source>
</evidence>
<protein>
    <submittedName>
        <fullName evidence="1">Putative ATP-binding protein</fullName>
    </submittedName>
</protein>
<dbReference type="EMBL" id="FO082820">
    <property type="protein sequence ID" value="CCF18087.1"/>
    <property type="molecule type" value="Genomic_DNA"/>
</dbReference>
<dbReference type="STRING" id="1125847.NT26_0363"/>
<evidence type="ECO:0000313" key="2">
    <source>
        <dbReference type="Proteomes" id="UP000010792"/>
    </source>
</evidence>
<keyword evidence="1" id="KW-0067">ATP-binding</keyword>
<gene>
    <name evidence="1" type="ORF">NT26_0363</name>
</gene>